<evidence type="ECO:0000313" key="1">
    <source>
        <dbReference type="EMBL" id="SDN34031.1"/>
    </source>
</evidence>
<reference evidence="1 2" key="1">
    <citation type="submission" date="2016-10" db="EMBL/GenBank/DDBJ databases">
        <authorList>
            <person name="de Groot N.N."/>
        </authorList>
    </citation>
    <scope>NUCLEOTIDE SEQUENCE [LARGE SCALE GENOMIC DNA]</scope>
    <source>
        <strain evidence="1 2">CGMCC 1.11147</strain>
    </source>
</reference>
<dbReference type="EMBL" id="FNIC01000002">
    <property type="protein sequence ID" value="SDN34031.1"/>
    <property type="molecule type" value="Genomic_DNA"/>
</dbReference>
<name>A0A1H0AL03_9ACTN</name>
<dbReference type="SUPFAM" id="SSF55961">
    <property type="entry name" value="Bet v1-like"/>
    <property type="match status" value="1"/>
</dbReference>
<dbReference type="Proteomes" id="UP000199004">
    <property type="component" value="Unassembled WGS sequence"/>
</dbReference>
<dbReference type="RefSeq" id="WP_091024339.1">
    <property type="nucleotide sequence ID" value="NZ_BKAE01000011.1"/>
</dbReference>
<keyword evidence="2" id="KW-1185">Reference proteome</keyword>
<dbReference type="InterPro" id="IPR019639">
    <property type="entry name" value="DUF2505"/>
</dbReference>
<dbReference type="InterPro" id="IPR023393">
    <property type="entry name" value="START-like_dom_sf"/>
</dbReference>
<evidence type="ECO:0008006" key="3">
    <source>
        <dbReference type="Google" id="ProtNLM"/>
    </source>
</evidence>
<evidence type="ECO:0000313" key="2">
    <source>
        <dbReference type="Proteomes" id="UP000199004"/>
    </source>
</evidence>
<protein>
    <recommendedName>
        <fullName evidence="3">Carbon monoxide dehydrogenase subunit G</fullName>
    </recommendedName>
</protein>
<dbReference type="Gene3D" id="3.30.530.20">
    <property type="match status" value="1"/>
</dbReference>
<dbReference type="AlphaFoldDB" id="A0A1H0AL03"/>
<sequence length="160" mass="17411">MSRRLLHELTYDAPAADVAAMLADPEFRKEVCAAQRVTRSEVSVQRDGDHLEVVVDQWQHTAGVPSFAKKFVGEETNVIQAESWATPLLGDIVVTLPGKPGDIRGTARITESDGVTTETVDLTIKVGIPLIGGKLEELLRDLMTKALEAENTAGRAYLSR</sequence>
<dbReference type="STRING" id="1005944.SAMN05192576_2067"/>
<dbReference type="Pfam" id="PF10698">
    <property type="entry name" value="DUF2505"/>
    <property type="match status" value="1"/>
</dbReference>
<gene>
    <name evidence="1" type="ORF">SAMN05192576_2067</name>
</gene>
<accession>A0A1H0AL03</accession>
<proteinExistence type="predicted"/>
<organism evidence="1 2">
    <name type="scientific">Nocardioides szechwanensis</name>
    <dbReference type="NCBI Taxonomy" id="1005944"/>
    <lineage>
        <taxon>Bacteria</taxon>
        <taxon>Bacillati</taxon>
        <taxon>Actinomycetota</taxon>
        <taxon>Actinomycetes</taxon>
        <taxon>Propionibacteriales</taxon>
        <taxon>Nocardioidaceae</taxon>
        <taxon>Nocardioides</taxon>
    </lineage>
</organism>
<dbReference type="OrthoDB" id="3266819at2"/>